<dbReference type="Pfam" id="PF14588">
    <property type="entry name" value="YjgF_endoribonc"/>
    <property type="match status" value="1"/>
</dbReference>
<dbReference type="OrthoDB" id="9806350at2"/>
<accession>A0A5S5C3X8</accession>
<dbReference type="EMBL" id="VNHS01000006">
    <property type="protein sequence ID" value="TYP74034.1"/>
    <property type="molecule type" value="Genomic_DNA"/>
</dbReference>
<protein>
    <submittedName>
        <fullName evidence="2">Enamine deaminase RidA (YjgF/YER057c/UK114 family)</fullName>
    </submittedName>
</protein>
<name>A0A5S5C3X8_9BACL</name>
<proteinExistence type="predicted"/>
<dbReference type="AlphaFoldDB" id="A0A5S5C3X8"/>
<evidence type="ECO:0000259" key="1">
    <source>
        <dbReference type="Pfam" id="PF14588"/>
    </source>
</evidence>
<keyword evidence="3" id="KW-1185">Reference proteome</keyword>
<organism evidence="2 3">
    <name type="scientific">Paenibacillus methanolicus</name>
    <dbReference type="NCBI Taxonomy" id="582686"/>
    <lineage>
        <taxon>Bacteria</taxon>
        <taxon>Bacillati</taxon>
        <taxon>Bacillota</taxon>
        <taxon>Bacilli</taxon>
        <taxon>Bacillales</taxon>
        <taxon>Paenibacillaceae</taxon>
        <taxon>Paenibacillus</taxon>
    </lineage>
</organism>
<dbReference type="RefSeq" id="WP_148930447.1">
    <property type="nucleotide sequence ID" value="NZ_VNHS01000006.1"/>
</dbReference>
<reference evidence="2 3" key="1">
    <citation type="submission" date="2019-07" db="EMBL/GenBank/DDBJ databases">
        <title>Genomic Encyclopedia of Type Strains, Phase III (KMG-III): the genomes of soil and plant-associated and newly described type strains.</title>
        <authorList>
            <person name="Whitman W."/>
        </authorList>
    </citation>
    <scope>NUCLEOTIDE SEQUENCE [LARGE SCALE GENOMIC DNA]</scope>
    <source>
        <strain evidence="2 3">BL24</strain>
    </source>
</reference>
<evidence type="ECO:0000313" key="3">
    <source>
        <dbReference type="Proteomes" id="UP000323257"/>
    </source>
</evidence>
<feature type="domain" description="Endoribonuclease L-PSP/chorismate mutase-like" evidence="1">
    <location>
        <begin position="11"/>
        <end position="135"/>
    </location>
</feature>
<dbReference type="InterPro" id="IPR013813">
    <property type="entry name" value="Endoribo_LPSP/chorism_mut-like"/>
</dbReference>
<sequence length="156" mass="16471">MSAFDSALSAEARLAQLGISLPQESEPAANYANVVFAGSLLFVSGKGPAGRPSGKLGQTFATEDGYRFARSAGLEIVAVVRQALGSLDRVARVVKLQGFVNAAPTFGEHHLVLNGCSDLMRELFGERGIHSRSVLGANSLRDDLPVIIDSVFQIAN</sequence>
<dbReference type="InterPro" id="IPR035959">
    <property type="entry name" value="RutC-like_sf"/>
</dbReference>
<evidence type="ECO:0000313" key="2">
    <source>
        <dbReference type="EMBL" id="TYP74034.1"/>
    </source>
</evidence>
<comment type="caution">
    <text evidence="2">The sequence shown here is derived from an EMBL/GenBank/DDBJ whole genome shotgun (WGS) entry which is preliminary data.</text>
</comment>
<gene>
    <name evidence="2" type="ORF">BCM02_106315</name>
</gene>
<dbReference type="SUPFAM" id="SSF55298">
    <property type="entry name" value="YjgF-like"/>
    <property type="match status" value="1"/>
</dbReference>
<dbReference type="Proteomes" id="UP000323257">
    <property type="component" value="Unassembled WGS sequence"/>
</dbReference>
<dbReference type="PANTHER" id="PTHR43760">
    <property type="entry name" value="ENDORIBONUCLEASE-RELATED"/>
    <property type="match status" value="1"/>
</dbReference>
<dbReference type="Gene3D" id="3.30.1330.40">
    <property type="entry name" value="RutC-like"/>
    <property type="match status" value="1"/>
</dbReference>
<dbReference type="PANTHER" id="PTHR43760:SF1">
    <property type="entry name" value="ENDORIBONUCLEASE L-PSP_CHORISMATE MUTASE-LIKE DOMAIN-CONTAINING PROTEIN"/>
    <property type="match status" value="1"/>
</dbReference>
<dbReference type="CDD" id="cd02199">
    <property type="entry name" value="YjgF_YER057c_UK114_like_1"/>
    <property type="match status" value="1"/>
</dbReference>